<feature type="region of interest" description="Adenylyl removase" evidence="7">
    <location>
        <begin position="1"/>
        <end position="446"/>
    </location>
</feature>
<feature type="domain" description="PII-uridylyltransferase/Glutamine-synthetase adenylyltransferase" evidence="9">
    <location>
        <begin position="303"/>
        <end position="441"/>
    </location>
</feature>
<protein>
    <recommendedName>
        <fullName evidence="7">Bifunctional glutamine synthetase adenylyltransferase/adenylyl-removing enzyme</fullName>
    </recommendedName>
    <alternativeName>
        <fullName evidence="7">ATP:glutamine synthetase adenylyltransferase</fullName>
    </alternativeName>
    <alternativeName>
        <fullName evidence="7">ATase</fullName>
    </alternativeName>
    <domain>
        <recommendedName>
            <fullName evidence="7">Glutamine synthetase adenylyl-L-tyrosine phosphorylase</fullName>
            <ecNumber evidence="7">2.7.7.89</ecNumber>
        </recommendedName>
        <alternativeName>
            <fullName evidence="7">Adenylyl removase</fullName>
            <shortName evidence="7">AR</shortName>
            <shortName evidence="7">AT-N</shortName>
        </alternativeName>
    </domain>
    <domain>
        <recommendedName>
            <fullName evidence="7">Glutamine synthetase adenylyl transferase</fullName>
            <ecNumber evidence="7">2.7.7.42</ecNumber>
        </recommendedName>
        <alternativeName>
            <fullName evidence="7">Adenylyl transferase</fullName>
            <shortName evidence="7">AT</shortName>
            <shortName evidence="7">AT-C</shortName>
        </alternativeName>
    </domain>
</protein>
<sequence>MCTEKTINGIIQQHAEENWQKLQGSDYPAEWLNQHQNAITEILGLSPFVAEVALTKPDVFTRIVMHQWHKQVDIDQVCSEFTARLAETDSEEKLLAALRLFRAEQMAALAWRDLTNRQTIQTSLSQTSKLADTLIMAAYNWLYQAHSARYGVPQGPDGPQPMLILGMGKLGGKELNFSSDIDLIFSYPYKGETDHPRKPIENQQFFTKLAQRLIAALNKTTPLGQVFRVDMRLRPFGDSGPLVAHFGALEDYYQDQGRQWERYAMIKARILNPASHYASQLEAILAPFIYRRYLDFTTIDAIRDMKRLISKELRRRRLTGNIKLGAGGIREVEFFAQSFQLIHGGRETTLQSRELQPVLTRLAALQIIESQAISQLLEDYYFLRKTEHTLQQFNDEQTQMLPDNSWTQAVIARVMAFPDYQAFLTTLTVVMERVHAQFNQLVSEPGDEQQEQDSLFSRCKDAWLLEMSETEFCELLSDTLDEGSAQALFEQLRDFKGQLSRHRIGQRGEDTLGKLMPEMIYYMLRQCATNITQLLPRLISVISAITGRTTYLDLLHENPDVLKQLIKLCARSAWITEQIRSFPLLLDELLTPLYLQQQQTSLPVVYEEYTDELRQSLLRVEPDDTELLMEQWRQFKLCQQLRIAASDISGSLPIAKVSDKLTVLAEVLLQAVFKSAWQQLTDKFGAPSHLRQDETGFLIVGYGKLGGYELGYGSDLDLVFIHNAPQDSETNGTKKVSAQQFYIKLAQRIMHLLNTRTLSGQLYEADLRLRPSGNSGLLCCHLSGFEHYQEEEAWTWEHQALVRARSILGDEPLLEAFKQVRNRVLQRQRQRELSSLANEVVKMRLKMRDHLLDNQASGLDLKQCEGGITDIEFMVQFWVLGYSHQFPALTQWPDNLRIIEQVQQAGLISKIAAENLQSAYLTLRDHYHQLTLAGEKFAHSNEELEAVRKLVTTQWQQTFNQA</sequence>
<comment type="function">
    <text evidence="7">Involved in the regulation of glutamine synthetase GlnA, a key enzyme in the process to assimilate ammonia. When cellular nitrogen levels are high, the C-terminal adenylyl transferase (AT) inactivates GlnA by covalent transfer of an adenylyl group from ATP to specific tyrosine residue of GlnA, thus reducing its activity. Conversely, when nitrogen levels are low, the N-terminal adenylyl removase (AR) activates GlnA by removing the adenylyl group by phosphorolysis, increasing its activity. The regulatory region of GlnE binds the signal transduction protein PII (GlnB) which indicates the nitrogen status of the cell.</text>
</comment>
<dbReference type="GO" id="GO:0000820">
    <property type="term" value="P:regulation of glutamine family amino acid metabolic process"/>
    <property type="evidence" value="ECO:0007669"/>
    <property type="project" value="UniProtKB-UniRule"/>
</dbReference>
<dbReference type="InterPro" id="IPR023057">
    <property type="entry name" value="GlnE"/>
</dbReference>
<comment type="cofactor">
    <cofactor evidence="7">
        <name>Mg(2+)</name>
        <dbReference type="ChEBI" id="CHEBI:18420"/>
    </cofactor>
</comment>
<dbReference type="Gene3D" id="1.20.120.1510">
    <property type="match status" value="1"/>
</dbReference>
<keyword evidence="6 7" id="KW-0511">Multifunctional enzyme</keyword>
<dbReference type="CDD" id="cd05401">
    <property type="entry name" value="NT_GlnE_GlnD_like"/>
    <property type="match status" value="2"/>
</dbReference>
<dbReference type="InterPro" id="IPR013546">
    <property type="entry name" value="PII_UdlTrfase/GS_AdlTrfase"/>
</dbReference>
<gene>
    <name evidence="7" type="primary">glnE</name>
    <name evidence="10" type="ORF">C6Y40_19210</name>
</gene>
<evidence type="ECO:0000256" key="5">
    <source>
        <dbReference type="ARBA" id="ARBA00022842"/>
    </source>
</evidence>
<dbReference type="Pfam" id="PF08335">
    <property type="entry name" value="GlnD_UR_UTase"/>
    <property type="match status" value="2"/>
</dbReference>
<evidence type="ECO:0000256" key="6">
    <source>
        <dbReference type="ARBA" id="ARBA00023268"/>
    </source>
</evidence>
<keyword evidence="5 7" id="KW-0460">Magnesium</keyword>
<proteinExistence type="inferred from homology"/>
<keyword evidence="1 7" id="KW-0808">Transferase</keyword>
<dbReference type="EC" id="2.7.7.89" evidence="7"/>
<evidence type="ECO:0000256" key="4">
    <source>
        <dbReference type="ARBA" id="ARBA00022840"/>
    </source>
</evidence>
<feature type="domain" description="PII-uridylyltransferase/Glutamine-synthetase adenylyltransferase" evidence="9">
    <location>
        <begin position="856"/>
        <end position="936"/>
    </location>
</feature>
<evidence type="ECO:0000256" key="1">
    <source>
        <dbReference type="ARBA" id="ARBA00022679"/>
    </source>
</evidence>
<dbReference type="EMBL" id="PVNP01000193">
    <property type="protein sequence ID" value="PRO72051.1"/>
    <property type="molecule type" value="Genomic_DNA"/>
</dbReference>
<dbReference type="GO" id="GO:0047388">
    <property type="term" value="F:[glutamine synthetase]-adenylyl-L-tyrosine phosphorylase activity"/>
    <property type="evidence" value="ECO:0007669"/>
    <property type="project" value="UniProtKB-EC"/>
</dbReference>
<evidence type="ECO:0000313" key="11">
    <source>
        <dbReference type="Proteomes" id="UP000238949"/>
    </source>
</evidence>
<keyword evidence="11" id="KW-1185">Reference proteome</keyword>
<keyword evidence="10" id="KW-0436">Ligase</keyword>
<dbReference type="GO" id="GO:0008882">
    <property type="term" value="F:[glutamate-ammonia-ligase] adenylyltransferase activity"/>
    <property type="evidence" value="ECO:0007669"/>
    <property type="project" value="UniProtKB-UniRule"/>
</dbReference>
<feature type="region of interest" description="Adenylyl transferase" evidence="7">
    <location>
        <begin position="456"/>
        <end position="962"/>
    </location>
</feature>
<feature type="domain" description="Glutamate-ammonia ligase adenylyltransferase repeated" evidence="8">
    <location>
        <begin position="562"/>
        <end position="818"/>
    </location>
</feature>
<dbReference type="FunFam" id="1.20.120.330:FF:000005">
    <property type="entry name" value="Bifunctional glutamine synthetase adenylyltransferase/adenylyl-removing enzyme"/>
    <property type="match status" value="1"/>
</dbReference>
<organism evidence="10 11">
    <name type="scientific">Alteromonas alba</name>
    <dbReference type="NCBI Taxonomy" id="2079529"/>
    <lineage>
        <taxon>Bacteria</taxon>
        <taxon>Pseudomonadati</taxon>
        <taxon>Pseudomonadota</taxon>
        <taxon>Gammaproteobacteria</taxon>
        <taxon>Alteromonadales</taxon>
        <taxon>Alteromonadaceae</taxon>
        <taxon>Alteromonas/Salinimonas group</taxon>
        <taxon>Alteromonas</taxon>
    </lineage>
</organism>
<dbReference type="PANTHER" id="PTHR30621">
    <property type="entry name" value="GLUTAMINE SYNTHETASE ADENYLYLTRANSFERASE"/>
    <property type="match status" value="1"/>
</dbReference>
<evidence type="ECO:0000256" key="2">
    <source>
        <dbReference type="ARBA" id="ARBA00022695"/>
    </source>
</evidence>
<keyword evidence="2 7" id="KW-0548">Nucleotidyltransferase</keyword>
<name>A0A2S9V6H2_9ALTE</name>
<dbReference type="AlphaFoldDB" id="A0A2S9V6H2"/>
<feature type="domain" description="Glutamate-ammonia ligase adenylyltransferase repeated" evidence="8">
    <location>
        <begin position="38"/>
        <end position="276"/>
    </location>
</feature>
<dbReference type="GO" id="GO:0005829">
    <property type="term" value="C:cytosol"/>
    <property type="evidence" value="ECO:0007669"/>
    <property type="project" value="TreeGrafter"/>
</dbReference>
<dbReference type="GO" id="GO:0016874">
    <property type="term" value="F:ligase activity"/>
    <property type="evidence" value="ECO:0007669"/>
    <property type="project" value="UniProtKB-KW"/>
</dbReference>
<dbReference type="SUPFAM" id="SSF81593">
    <property type="entry name" value="Nucleotidyltransferase substrate binding subunit/domain"/>
    <property type="match status" value="2"/>
</dbReference>
<dbReference type="PANTHER" id="PTHR30621:SF0">
    <property type="entry name" value="BIFUNCTIONAL GLUTAMINE SYNTHETASE ADENYLYLTRANSFERASE_ADENYLYL-REMOVING ENZYME"/>
    <property type="match status" value="1"/>
</dbReference>
<evidence type="ECO:0000256" key="3">
    <source>
        <dbReference type="ARBA" id="ARBA00022741"/>
    </source>
</evidence>
<comment type="catalytic activity">
    <reaction evidence="7">
        <text>[glutamine synthetase]-L-tyrosine + ATP = [glutamine synthetase]-O(4)-(5'-adenylyl)-L-tyrosine + diphosphate</text>
        <dbReference type="Rhea" id="RHEA:18589"/>
        <dbReference type="Rhea" id="RHEA-COMP:10660"/>
        <dbReference type="Rhea" id="RHEA-COMP:10661"/>
        <dbReference type="ChEBI" id="CHEBI:30616"/>
        <dbReference type="ChEBI" id="CHEBI:33019"/>
        <dbReference type="ChEBI" id="CHEBI:46858"/>
        <dbReference type="ChEBI" id="CHEBI:83624"/>
        <dbReference type="EC" id="2.7.7.42"/>
    </reaction>
</comment>
<dbReference type="NCBIfam" id="NF008292">
    <property type="entry name" value="PRK11072.1"/>
    <property type="match status" value="1"/>
</dbReference>
<dbReference type="SUPFAM" id="SSF81301">
    <property type="entry name" value="Nucleotidyltransferase"/>
    <property type="match status" value="2"/>
</dbReference>
<dbReference type="InterPro" id="IPR005190">
    <property type="entry name" value="GlnE_rpt_dom"/>
</dbReference>
<comment type="similarity">
    <text evidence="7">Belongs to the GlnE family.</text>
</comment>
<dbReference type="HAMAP" id="MF_00802">
    <property type="entry name" value="GlnE"/>
    <property type="match status" value="1"/>
</dbReference>
<dbReference type="Pfam" id="PF03710">
    <property type="entry name" value="GlnE"/>
    <property type="match status" value="2"/>
</dbReference>
<reference evidence="11" key="1">
    <citation type="journal article" date="2020" name="Int. J. Syst. Evol. Microbiol.">
        <title>Alteromonas alba sp. nov., a marine bacterium isolated from the seawater of the West Pacific Ocean.</title>
        <authorList>
            <person name="Sun C."/>
            <person name="Wu Y.-H."/>
            <person name="Xamxidin M."/>
            <person name="Cheng H."/>
            <person name="Xu X.-W."/>
        </authorList>
    </citation>
    <scope>NUCLEOTIDE SEQUENCE [LARGE SCALE GENOMIC DNA]</scope>
    <source>
        <strain evidence="11">190</strain>
    </source>
</reference>
<dbReference type="RefSeq" id="WP_105936019.1">
    <property type="nucleotide sequence ID" value="NZ_PVNP01000193.1"/>
</dbReference>
<dbReference type="GO" id="GO:0000287">
    <property type="term" value="F:magnesium ion binding"/>
    <property type="evidence" value="ECO:0007669"/>
    <property type="project" value="UniProtKB-UniRule"/>
</dbReference>
<evidence type="ECO:0000256" key="7">
    <source>
        <dbReference type="HAMAP-Rule" id="MF_00802"/>
    </source>
</evidence>
<evidence type="ECO:0000313" key="10">
    <source>
        <dbReference type="EMBL" id="PRO72051.1"/>
    </source>
</evidence>
<dbReference type="Gene3D" id="1.20.120.330">
    <property type="entry name" value="Nucleotidyltransferases domain 2"/>
    <property type="match status" value="2"/>
</dbReference>
<evidence type="ECO:0000259" key="9">
    <source>
        <dbReference type="Pfam" id="PF08335"/>
    </source>
</evidence>
<accession>A0A2S9V6H2</accession>
<keyword evidence="4 7" id="KW-0067">ATP-binding</keyword>
<dbReference type="GO" id="GO:0005524">
    <property type="term" value="F:ATP binding"/>
    <property type="evidence" value="ECO:0007669"/>
    <property type="project" value="UniProtKB-UniRule"/>
</dbReference>
<dbReference type="FunFam" id="3.30.460.10:FF:000009">
    <property type="entry name" value="Bifunctional glutamine synthetase adenylyltransferase/adenylyl-removing enzyme"/>
    <property type="match status" value="1"/>
</dbReference>
<keyword evidence="3 7" id="KW-0547">Nucleotide-binding</keyword>
<dbReference type="InterPro" id="IPR043519">
    <property type="entry name" value="NT_sf"/>
</dbReference>
<comment type="caution">
    <text evidence="10">The sequence shown here is derived from an EMBL/GenBank/DDBJ whole genome shotgun (WGS) entry which is preliminary data.</text>
</comment>
<evidence type="ECO:0000259" key="8">
    <source>
        <dbReference type="Pfam" id="PF03710"/>
    </source>
</evidence>
<dbReference type="EC" id="2.7.7.42" evidence="7"/>
<dbReference type="Gene3D" id="3.30.460.10">
    <property type="entry name" value="Beta Polymerase, domain 2"/>
    <property type="match status" value="2"/>
</dbReference>
<dbReference type="Proteomes" id="UP000238949">
    <property type="component" value="Unassembled WGS sequence"/>
</dbReference>
<dbReference type="OrthoDB" id="9759366at2"/>
<comment type="catalytic activity">
    <reaction evidence="7">
        <text>[glutamine synthetase]-O(4)-(5'-adenylyl)-L-tyrosine + phosphate = [glutamine synthetase]-L-tyrosine + ADP</text>
        <dbReference type="Rhea" id="RHEA:43716"/>
        <dbReference type="Rhea" id="RHEA-COMP:10660"/>
        <dbReference type="Rhea" id="RHEA-COMP:10661"/>
        <dbReference type="ChEBI" id="CHEBI:43474"/>
        <dbReference type="ChEBI" id="CHEBI:46858"/>
        <dbReference type="ChEBI" id="CHEBI:83624"/>
        <dbReference type="ChEBI" id="CHEBI:456216"/>
        <dbReference type="EC" id="2.7.7.89"/>
    </reaction>
</comment>